<feature type="transmembrane region" description="Helical" evidence="1">
    <location>
        <begin position="77"/>
        <end position="97"/>
    </location>
</feature>
<evidence type="ECO:0000256" key="1">
    <source>
        <dbReference type="SAM" id="Phobius"/>
    </source>
</evidence>
<feature type="transmembrane region" description="Helical" evidence="1">
    <location>
        <begin position="12"/>
        <end position="34"/>
    </location>
</feature>
<keyword evidence="1" id="KW-0472">Membrane</keyword>
<proteinExistence type="predicted"/>
<accession>A0A6N2RPQ8</accession>
<reference evidence="2" key="1">
    <citation type="submission" date="2019-11" db="EMBL/GenBank/DDBJ databases">
        <authorList>
            <person name="Feng L."/>
        </authorList>
    </citation>
    <scope>NUCLEOTIDE SEQUENCE</scope>
    <source>
        <strain evidence="2">AodontolyticusLFYP35</strain>
    </source>
</reference>
<keyword evidence="1" id="KW-0812">Transmembrane</keyword>
<feature type="transmembrane region" description="Helical" evidence="1">
    <location>
        <begin position="265"/>
        <end position="289"/>
    </location>
</feature>
<feature type="transmembrane region" description="Helical" evidence="1">
    <location>
        <begin position="40"/>
        <end position="65"/>
    </location>
</feature>
<feature type="transmembrane region" description="Helical" evidence="1">
    <location>
        <begin position="117"/>
        <end position="140"/>
    </location>
</feature>
<feature type="transmembrane region" description="Helical" evidence="1">
    <location>
        <begin position="208"/>
        <end position="226"/>
    </location>
</feature>
<feature type="transmembrane region" description="Helical" evidence="1">
    <location>
        <begin position="161"/>
        <end position="179"/>
    </location>
</feature>
<dbReference type="AlphaFoldDB" id="A0A6N2RPQ8"/>
<protein>
    <submittedName>
        <fullName evidence="2">Uncharacterized protein</fullName>
    </submittedName>
</protein>
<gene>
    <name evidence="2" type="ORF">AOLFYP35_00455</name>
</gene>
<dbReference type="EMBL" id="CACRSM010000002">
    <property type="protein sequence ID" value="VYS82644.1"/>
    <property type="molecule type" value="Genomic_DNA"/>
</dbReference>
<keyword evidence="1" id="KW-1133">Transmembrane helix</keyword>
<organism evidence="2">
    <name type="scientific">Schaalia odontolytica</name>
    <dbReference type="NCBI Taxonomy" id="1660"/>
    <lineage>
        <taxon>Bacteria</taxon>
        <taxon>Bacillati</taxon>
        <taxon>Actinomycetota</taxon>
        <taxon>Actinomycetes</taxon>
        <taxon>Actinomycetales</taxon>
        <taxon>Actinomycetaceae</taxon>
        <taxon>Schaalia</taxon>
    </lineage>
</organism>
<evidence type="ECO:0000313" key="2">
    <source>
        <dbReference type="EMBL" id="VYS82644.1"/>
    </source>
</evidence>
<feature type="transmembrane region" description="Helical" evidence="1">
    <location>
        <begin position="233"/>
        <end position="253"/>
    </location>
</feature>
<name>A0A6N2RPQ8_9ACTO</name>
<sequence length="304" mass="31776">MSRLSIPVGAILRPAIFAVIFAPLALILMGMSLADLQARAAIGVPLASVEGMIGMAFSAILLAMISINCERNSIGMFIAAAWALVIGFLQTFGYLRVHFLVASNLSTNDISAAQTWNLYPICVAAILFGGGVALALTHRARENSPDSDQLVSFQRHQGERIAVAVASLPLGIIAVVLLVRCAPADSLPMAASGLHAVIAQTPMHTSEGIAVAVMLGLIALVSRWSMIGPQVVAWMYIIPAFLLIPVGTSLSGAVVTPGKSMGTQILMSASTISAYGMIIAASTLGIYWARRYAPNDASSSDQVA</sequence>